<feature type="transmembrane region" description="Helical" evidence="1">
    <location>
        <begin position="60"/>
        <end position="78"/>
    </location>
</feature>
<proteinExistence type="predicted"/>
<dbReference type="RefSeq" id="WP_158370758.1">
    <property type="nucleotide sequence ID" value="NZ_JAOQJU010000015.1"/>
</dbReference>
<comment type="caution">
    <text evidence="2">The sequence shown here is derived from an EMBL/GenBank/DDBJ whole genome shotgun (WGS) entry which is preliminary data.</text>
</comment>
<feature type="transmembrane region" description="Helical" evidence="1">
    <location>
        <begin position="33"/>
        <end position="54"/>
    </location>
</feature>
<keyword evidence="1" id="KW-0472">Membrane</keyword>
<dbReference type="EMBL" id="JAOQJU010000015">
    <property type="protein sequence ID" value="MCU6687220.1"/>
    <property type="molecule type" value="Genomic_DNA"/>
</dbReference>
<protein>
    <submittedName>
        <fullName evidence="2">Uncharacterized protein</fullName>
    </submittedName>
</protein>
<accession>A0ABT2RP85</accession>
<organism evidence="2 3">
    <name type="scientific">Dorea acetigenes</name>
    <dbReference type="NCBI Taxonomy" id="2981787"/>
    <lineage>
        <taxon>Bacteria</taxon>
        <taxon>Bacillati</taxon>
        <taxon>Bacillota</taxon>
        <taxon>Clostridia</taxon>
        <taxon>Lachnospirales</taxon>
        <taxon>Lachnospiraceae</taxon>
        <taxon>Dorea</taxon>
    </lineage>
</organism>
<reference evidence="2 3" key="1">
    <citation type="journal article" date="2021" name="ISME Commun">
        <title>Automated analysis of genomic sequences facilitates high-throughput and comprehensive description of bacteria.</title>
        <authorList>
            <person name="Hitch T.C.A."/>
        </authorList>
    </citation>
    <scope>NUCLEOTIDE SEQUENCE [LARGE SCALE GENOMIC DNA]</scope>
    <source>
        <strain evidence="2 3">Sanger_03</strain>
    </source>
</reference>
<evidence type="ECO:0000313" key="2">
    <source>
        <dbReference type="EMBL" id="MCU6687220.1"/>
    </source>
</evidence>
<keyword evidence="3" id="KW-1185">Reference proteome</keyword>
<keyword evidence="1" id="KW-1133">Transmembrane helix</keyword>
<dbReference type="Proteomes" id="UP001652431">
    <property type="component" value="Unassembled WGS sequence"/>
</dbReference>
<evidence type="ECO:0000313" key="3">
    <source>
        <dbReference type="Proteomes" id="UP001652431"/>
    </source>
</evidence>
<sequence length="87" mass="10329">MEEKYEELKSEIFKRLTEYKEKRRDYEKSVRRCNFVLSLCTPATAVIIFVSFYLEEYETFLKGVVLALSVITVFLVIMQGMRIMAEN</sequence>
<evidence type="ECO:0000256" key="1">
    <source>
        <dbReference type="SAM" id="Phobius"/>
    </source>
</evidence>
<keyword evidence="1" id="KW-0812">Transmembrane</keyword>
<name>A0ABT2RP85_9FIRM</name>
<gene>
    <name evidence="2" type="ORF">OCV99_11840</name>
</gene>